<dbReference type="InterPro" id="IPR045851">
    <property type="entry name" value="AMP-bd_C_sf"/>
</dbReference>
<dbReference type="GO" id="GO:0031177">
    <property type="term" value="F:phosphopantetheine binding"/>
    <property type="evidence" value="ECO:0007669"/>
    <property type="project" value="TreeGrafter"/>
</dbReference>
<proteinExistence type="inferred from homology"/>
<organism evidence="7 8">
    <name type="scientific">Aspergillus sclerotialis</name>
    <dbReference type="NCBI Taxonomy" id="2070753"/>
    <lineage>
        <taxon>Eukaryota</taxon>
        <taxon>Fungi</taxon>
        <taxon>Dikarya</taxon>
        <taxon>Ascomycota</taxon>
        <taxon>Pezizomycotina</taxon>
        <taxon>Eurotiomycetes</taxon>
        <taxon>Eurotiomycetidae</taxon>
        <taxon>Eurotiales</taxon>
        <taxon>Aspergillaceae</taxon>
        <taxon>Aspergillus</taxon>
        <taxon>Aspergillus subgen. Polypaecilum</taxon>
    </lineage>
</organism>
<keyword evidence="3" id="KW-0436">Ligase</keyword>
<dbReference type="PROSITE" id="PS50075">
    <property type="entry name" value="CARRIER"/>
    <property type="match status" value="2"/>
</dbReference>
<comment type="caution">
    <text evidence="7">The sequence shown here is derived from an EMBL/GenBank/DDBJ whole genome shotgun (WGS) entry which is preliminary data.</text>
</comment>
<feature type="compositionally biased region" description="Polar residues" evidence="5">
    <location>
        <begin position="10"/>
        <end position="20"/>
    </location>
</feature>
<dbReference type="InterPro" id="IPR000873">
    <property type="entry name" value="AMP-dep_synth/lig_dom"/>
</dbReference>
<dbReference type="Pfam" id="PF00550">
    <property type="entry name" value="PP-binding"/>
    <property type="match status" value="2"/>
</dbReference>
<dbReference type="PANTHER" id="PTHR45527">
    <property type="entry name" value="NONRIBOSOMAL PEPTIDE SYNTHETASE"/>
    <property type="match status" value="1"/>
</dbReference>
<evidence type="ECO:0000259" key="6">
    <source>
        <dbReference type="PROSITE" id="PS50075"/>
    </source>
</evidence>
<feature type="domain" description="Carrier" evidence="6">
    <location>
        <begin position="1051"/>
        <end position="1126"/>
    </location>
</feature>
<sequence>MPGLIEDHTNTLSLPSSAKGSPNGDVISGPQVGKDVQGWILNELSRFLHLRASEINTKSTFISLGGDSIAAIAFSNSCRSHGYKLPVPNILSSNSIAEMLKGVKVYTDTLDAGHQISEKNSSTGRSLSNVQSTSSPMTEIQLTLFQGSQTRPGSNIVSFRETCLTEMVPYMKRAWRKVIEAVPIFRTKFEIVDGTGMLTLKDKADFRWHEVHVYDRVAFETELDSLPGDTEVSSSFKVITWNRGRQGRWYSTIIWRVHHALIDGYSAKLVYQKVLNAVQNQPFEPGTSFHILAQGIAQPPEKARNAAKEFWARTYEVHKAANGSLPLPVLATAGESSKGSIASVSFQLPLDHLNVVRQRGVSIAALYHGAWALVLSICLDSDSVVFGGVFSGRSVPLPGIHDAIGPVMNSLPFHVTIDRSMTTTEYLHQIFNGMIELDAMAFSQPQDGFSRNFTSTLAAEFDMPVPPYGNGEKAEFLMTSEMPLNVFFRSDGSIRLCYDTSTYRQIDIERLAELFQAAILTLLPTNCTVETCFQQLVSANQLEVLCHMGNAVLDTTTNMSIKDDLVTLFERTATTNSDLVAVERGDEVFTYRQLDAMAGHISRKITRYIDPGDVVCVHADGSMNWIVAMWGILKAGATYSALDMKLPENIRNANYQTADAKLFLTPAAAQKPIKPAACEKCFSIEELLQLPAEEYWPRRTTPRPSANAYICFTSGSTGKPKGVICTHAGLVAFQKDLEVRLFAQPGTKVSQIMSPAFDGSIHEIFSTLCYGGTLVLGEPGNPLGHLNLVDSALMTPSIARTLDPNEYPRLKNVYLVGEVVPQYVNDTWASVKALYNMYGPTEATCGATIKRLHPGVPVTIGKPNPTTRIYILDRYRRLVPPGVVGEIYLAGVQVSRGYIKRPEENEKHFFVDNVFPRCGEMMYRTGDRAYWNSYGEIEFQGRKDRQIKLRGFRMDLNDLEVRLSRAVPEATAVAITPKDDYLVAMIQPNSIDLTNIKAKAQKFMPAHCVPRLFSSVEKLPMTPIGKVDYRKIADTITPSTNHNIKKAKVATKSIEIAANVWRDVLDLPAETGLDADSVFMNLGGHSVAQLLVASKLKSLLKRDVSLKAVVQALTLGELADIIDNIVDHPPLTNASAKSTPSGSLENGNPSPMEVEWFHKYETKTGSSAFNVSFACELDSRVVDLERLANVWDMVMRRHTVLRSRYVRIPEGIRRQSDHPPPRVMRMREINVRSEINRQFDLEKEAPIRVMVSPKHLVVCISHIVCDLTALQVIMREAGSIYNANSTLPPPTPFEETTVWKRTATTAEISFWKSSLSGMRSLPQRKAYSNGTSQMTKLPLDIYRHMCHFAETKHITLHQLGLAAVALATQSGESEIDIVLGAPYLNRGPEDMETVGLFLEPLPIRVKYREQHPGESSSGFLKAVQAASQSSLSHAIPWHQLLHHLGIKPEYPKHPILEMMVTFHDNRGSAKWLDGVEPLITWTHGAKFGLMIEFSAQTKEACLMRIEYDTDLHSEKSIKMLEARIIEALECIVTEQTFDKTLALVMEADKQTQLKSSNSNLFGMALRKI</sequence>
<dbReference type="EMBL" id="MVGC01000049">
    <property type="protein sequence ID" value="RJE25399.1"/>
    <property type="molecule type" value="Genomic_DNA"/>
</dbReference>
<protein>
    <submittedName>
        <fullName evidence="7">Condensation domain protein</fullName>
    </submittedName>
</protein>
<evidence type="ECO:0000313" key="7">
    <source>
        <dbReference type="EMBL" id="RJE25399.1"/>
    </source>
</evidence>
<dbReference type="SUPFAM" id="SSF52777">
    <property type="entry name" value="CoA-dependent acyltransferases"/>
    <property type="match status" value="4"/>
</dbReference>
<evidence type="ECO:0000256" key="2">
    <source>
        <dbReference type="ARBA" id="ARBA00022553"/>
    </source>
</evidence>
<dbReference type="CDD" id="cd19537">
    <property type="entry name" value="C_NRPS-like"/>
    <property type="match status" value="1"/>
</dbReference>
<dbReference type="InterPro" id="IPR009081">
    <property type="entry name" value="PP-bd_ACP"/>
</dbReference>
<dbReference type="InterPro" id="IPR020845">
    <property type="entry name" value="AMP-binding_CS"/>
</dbReference>
<dbReference type="InterPro" id="IPR042099">
    <property type="entry name" value="ANL_N_sf"/>
</dbReference>
<keyword evidence="2" id="KW-0597">Phosphoprotein</keyword>
<keyword evidence="1" id="KW-0596">Phosphopantetheine</keyword>
<feature type="region of interest" description="Disordered" evidence="5">
    <location>
        <begin position="1"/>
        <end position="30"/>
    </location>
</feature>
<evidence type="ECO:0000256" key="3">
    <source>
        <dbReference type="ARBA" id="ARBA00022598"/>
    </source>
</evidence>
<dbReference type="PANTHER" id="PTHR45527:SF11">
    <property type="entry name" value="NONRIBOSOMAL PEPTIDE SYNTHETASE 5"/>
    <property type="match status" value="1"/>
</dbReference>
<dbReference type="Gene3D" id="3.30.300.30">
    <property type="match status" value="1"/>
</dbReference>
<dbReference type="GO" id="GO:0016874">
    <property type="term" value="F:ligase activity"/>
    <property type="evidence" value="ECO:0007669"/>
    <property type="project" value="UniProtKB-KW"/>
</dbReference>
<comment type="similarity">
    <text evidence="4">Belongs to the NRP synthetase family.</text>
</comment>
<reference evidence="8" key="1">
    <citation type="submission" date="2017-02" db="EMBL/GenBank/DDBJ databases">
        <authorList>
            <person name="Tafer H."/>
            <person name="Lopandic K."/>
        </authorList>
    </citation>
    <scope>NUCLEOTIDE SEQUENCE [LARGE SCALE GENOMIC DNA]</scope>
    <source>
        <strain evidence="8">CBS 366.77</strain>
    </source>
</reference>
<accession>A0A3A2ZQG3</accession>
<evidence type="ECO:0000256" key="1">
    <source>
        <dbReference type="ARBA" id="ARBA00022450"/>
    </source>
</evidence>
<dbReference type="GO" id="GO:0044550">
    <property type="term" value="P:secondary metabolite biosynthetic process"/>
    <property type="evidence" value="ECO:0007669"/>
    <property type="project" value="TreeGrafter"/>
</dbReference>
<evidence type="ECO:0000256" key="4">
    <source>
        <dbReference type="ARBA" id="ARBA00029454"/>
    </source>
</evidence>
<evidence type="ECO:0000313" key="8">
    <source>
        <dbReference type="Proteomes" id="UP000266188"/>
    </source>
</evidence>
<dbReference type="Gene3D" id="3.30.559.10">
    <property type="entry name" value="Chloramphenicol acetyltransferase-like domain"/>
    <property type="match status" value="2"/>
</dbReference>
<dbReference type="Gene3D" id="3.30.559.30">
    <property type="entry name" value="Nonribosomal peptide synthetase, condensation domain"/>
    <property type="match status" value="2"/>
</dbReference>
<dbReference type="GO" id="GO:0005737">
    <property type="term" value="C:cytoplasm"/>
    <property type="evidence" value="ECO:0007669"/>
    <property type="project" value="TreeGrafter"/>
</dbReference>
<feature type="domain" description="Carrier" evidence="6">
    <location>
        <begin position="31"/>
        <end position="107"/>
    </location>
</feature>
<dbReference type="Gene3D" id="1.10.1200.10">
    <property type="entry name" value="ACP-like"/>
    <property type="match status" value="2"/>
</dbReference>
<dbReference type="InterPro" id="IPR036736">
    <property type="entry name" value="ACP-like_sf"/>
</dbReference>
<dbReference type="Proteomes" id="UP000266188">
    <property type="component" value="Unassembled WGS sequence"/>
</dbReference>
<dbReference type="InterPro" id="IPR001242">
    <property type="entry name" value="Condensation_dom"/>
</dbReference>
<gene>
    <name evidence="7" type="ORF">PHISCL_02290</name>
</gene>
<dbReference type="GO" id="GO:0043041">
    <property type="term" value="P:amino acid activation for nonribosomal peptide biosynthetic process"/>
    <property type="evidence" value="ECO:0007669"/>
    <property type="project" value="TreeGrafter"/>
</dbReference>
<evidence type="ECO:0000256" key="5">
    <source>
        <dbReference type="SAM" id="MobiDB-lite"/>
    </source>
</evidence>
<dbReference type="Pfam" id="PF00668">
    <property type="entry name" value="Condensation"/>
    <property type="match status" value="2"/>
</dbReference>
<dbReference type="InterPro" id="IPR023213">
    <property type="entry name" value="CAT-like_dom_sf"/>
</dbReference>
<name>A0A3A2ZQG3_9EURO</name>
<dbReference type="PROSITE" id="PS00455">
    <property type="entry name" value="AMP_BINDING"/>
    <property type="match status" value="1"/>
</dbReference>
<dbReference type="SUPFAM" id="SSF56801">
    <property type="entry name" value="Acetyl-CoA synthetase-like"/>
    <property type="match status" value="1"/>
</dbReference>
<dbReference type="Gene3D" id="3.40.50.12780">
    <property type="entry name" value="N-terminal domain of ligase-like"/>
    <property type="match status" value="1"/>
</dbReference>
<dbReference type="Pfam" id="PF00501">
    <property type="entry name" value="AMP-binding"/>
    <property type="match status" value="1"/>
</dbReference>
<dbReference type="STRING" id="2070753.A0A3A2ZQG3"/>
<dbReference type="SUPFAM" id="SSF47336">
    <property type="entry name" value="ACP-like"/>
    <property type="match status" value="2"/>
</dbReference>
<keyword evidence="8" id="KW-1185">Reference proteome</keyword>
<dbReference type="OrthoDB" id="416786at2759"/>